<dbReference type="InParanoid" id="A2HP14"/>
<reference evidence="1" key="1">
    <citation type="submission" date="2006-10" db="EMBL/GenBank/DDBJ databases">
        <authorList>
            <person name="Amadeo P."/>
            <person name="Zhao Q."/>
            <person name="Wortman J."/>
            <person name="Fraser-Liggett C."/>
            <person name="Carlton J."/>
        </authorList>
    </citation>
    <scope>NUCLEOTIDE SEQUENCE</scope>
    <source>
        <strain evidence="1">G3</strain>
    </source>
</reference>
<evidence type="ECO:0000313" key="1">
    <source>
        <dbReference type="EMBL" id="EAX68853.1"/>
    </source>
</evidence>
<dbReference type="EMBL" id="DS139924">
    <property type="protein sequence ID" value="EAX68853.1"/>
    <property type="molecule type" value="Genomic_DNA"/>
</dbReference>
<reference evidence="1" key="2">
    <citation type="journal article" date="2007" name="Science">
        <title>Draft genome sequence of the sexually transmitted pathogen Trichomonas vaginalis.</title>
        <authorList>
            <person name="Carlton J.M."/>
            <person name="Hirt R.P."/>
            <person name="Silva J.C."/>
            <person name="Delcher A.L."/>
            <person name="Schatz M."/>
            <person name="Zhao Q."/>
            <person name="Wortman J.R."/>
            <person name="Bidwell S.L."/>
            <person name="Alsmark U.C.M."/>
            <person name="Besteiro S."/>
            <person name="Sicheritz-Ponten T."/>
            <person name="Noel C.J."/>
            <person name="Dacks J.B."/>
            <person name="Foster P.G."/>
            <person name="Simillion C."/>
            <person name="Van de Peer Y."/>
            <person name="Miranda-Saavedra D."/>
            <person name="Barton G.J."/>
            <person name="Westrop G.D."/>
            <person name="Mueller S."/>
            <person name="Dessi D."/>
            <person name="Fiori P.L."/>
            <person name="Ren Q."/>
            <person name="Paulsen I."/>
            <person name="Zhang H."/>
            <person name="Bastida-Corcuera F.D."/>
            <person name="Simoes-Barbosa A."/>
            <person name="Brown M.T."/>
            <person name="Hayes R.D."/>
            <person name="Mukherjee M."/>
            <person name="Okumura C.Y."/>
            <person name="Schneider R."/>
            <person name="Smith A.J."/>
            <person name="Vanacova S."/>
            <person name="Villalvazo M."/>
            <person name="Haas B.J."/>
            <person name="Pertea M."/>
            <person name="Feldblyum T.V."/>
            <person name="Utterback T.R."/>
            <person name="Shu C.L."/>
            <person name="Osoegawa K."/>
            <person name="de Jong P.J."/>
            <person name="Hrdy I."/>
            <person name="Horvathova L."/>
            <person name="Zubacova Z."/>
            <person name="Dolezal P."/>
            <person name="Malik S.B."/>
            <person name="Logsdon J.M. Jr."/>
            <person name="Henze K."/>
            <person name="Gupta A."/>
            <person name="Wang C.C."/>
            <person name="Dunne R.L."/>
            <person name="Upcroft J.A."/>
            <person name="Upcroft P."/>
            <person name="White O."/>
            <person name="Salzberg S.L."/>
            <person name="Tang P."/>
            <person name="Chiu C.-H."/>
            <person name="Lee Y.-S."/>
            <person name="Embley T.M."/>
            <person name="Coombs G.H."/>
            <person name="Mottram J.C."/>
            <person name="Tachezy J."/>
            <person name="Fraser-Liggett C.M."/>
            <person name="Johnson P.J."/>
        </authorList>
    </citation>
    <scope>NUCLEOTIDE SEQUENCE [LARGE SCALE GENOMIC DNA]</scope>
    <source>
        <strain evidence="1">G3</strain>
    </source>
</reference>
<organism evidence="1 2">
    <name type="scientific">Trichomonas vaginalis (strain ATCC PRA-98 / G3)</name>
    <dbReference type="NCBI Taxonomy" id="412133"/>
    <lineage>
        <taxon>Eukaryota</taxon>
        <taxon>Metamonada</taxon>
        <taxon>Parabasalia</taxon>
        <taxon>Trichomonadida</taxon>
        <taxon>Trichomonadidae</taxon>
        <taxon>Trichomonas</taxon>
    </lineage>
</organism>
<proteinExistence type="predicted"/>
<feature type="non-terminal residue" evidence="1">
    <location>
        <position position="53"/>
    </location>
</feature>
<sequence length="53" mass="6619">MTLMLKKKTLLKKMNHKTHLMMTNLYPKKKNIIQEHHQKTTNKWQMQWTVKFH</sequence>
<dbReference type="AlphaFoldDB" id="A2HP14"/>
<dbReference type="Proteomes" id="UP000001542">
    <property type="component" value="Unassembled WGS sequence"/>
</dbReference>
<gene>
    <name evidence="1" type="ORF">TVAG_574460</name>
</gene>
<protein>
    <submittedName>
        <fullName evidence="1">Uncharacterized protein</fullName>
    </submittedName>
</protein>
<accession>A2HP14</accession>
<keyword evidence="2" id="KW-1185">Reference proteome</keyword>
<name>A2HP14_TRIV3</name>
<evidence type="ECO:0000313" key="2">
    <source>
        <dbReference type="Proteomes" id="UP000001542"/>
    </source>
</evidence>